<proteinExistence type="predicted"/>
<comment type="caution">
    <text evidence="1">The sequence shown here is derived from an EMBL/GenBank/DDBJ whole genome shotgun (WGS) entry which is preliminary data.</text>
</comment>
<protein>
    <submittedName>
        <fullName evidence="1">Uncharacterized protein</fullName>
    </submittedName>
</protein>
<accession>C8PE95</accession>
<dbReference type="STRING" id="824.CGRAC_1380"/>
<evidence type="ECO:0000313" key="1">
    <source>
        <dbReference type="EMBL" id="EEV18968.1"/>
    </source>
</evidence>
<keyword evidence="2" id="KW-1185">Reference proteome</keyword>
<evidence type="ECO:0000313" key="2">
    <source>
        <dbReference type="Proteomes" id="UP000005709"/>
    </source>
</evidence>
<sequence>MVVQNGDVVVVEKNGSFSIATYPADGKIISILQKFNKN</sequence>
<name>C8PE95_9BACT</name>
<reference evidence="1 2" key="1">
    <citation type="submission" date="2009-07" db="EMBL/GenBank/DDBJ databases">
        <authorList>
            <person name="Madupu R."/>
            <person name="Sebastian Y."/>
            <person name="Durkin A.S."/>
            <person name="Torralba M."/>
            <person name="Methe B."/>
            <person name="Sutton G.G."/>
            <person name="Strausberg R.L."/>
            <person name="Nelson K.E."/>
        </authorList>
    </citation>
    <scope>NUCLEOTIDE SEQUENCE [LARGE SCALE GENOMIC DNA]</scope>
    <source>
        <strain evidence="1 2">RM3268</strain>
    </source>
</reference>
<dbReference type="Proteomes" id="UP000005709">
    <property type="component" value="Unassembled WGS sequence"/>
</dbReference>
<gene>
    <name evidence="1" type="ORF">CAMGR0001_2446</name>
</gene>
<dbReference type="AlphaFoldDB" id="C8PE95"/>
<dbReference type="EMBL" id="ACYG01000005">
    <property type="protein sequence ID" value="EEV18968.1"/>
    <property type="molecule type" value="Genomic_DNA"/>
</dbReference>
<organism evidence="1 2">
    <name type="scientific">Campylobacter gracilis RM3268</name>
    <dbReference type="NCBI Taxonomy" id="553220"/>
    <lineage>
        <taxon>Bacteria</taxon>
        <taxon>Pseudomonadati</taxon>
        <taxon>Campylobacterota</taxon>
        <taxon>Epsilonproteobacteria</taxon>
        <taxon>Campylobacterales</taxon>
        <taxon>Campylobacteraceae</taxon>
        <taxon>Campylobacter</taxon>
    </lineage>
</organism>